<evidence type="ECO:0000256" key="1">
    <source>
        <dbReference type="ARBA" id="ARBA00004651"/>
    </source>
</evidence>
<keyword evidence="7" id="KW-0972">Capsule biogenesis/degradation</keyword>
<evidence type="ECO:0000256" key="10">
    <source>
        <dbReference type="RuleBase" id="RU361157"/>
    </source>
</evidence>
<dbReference type="EMBL" id="JBHUGF010000011">
    <property type="protein sequence ID" value="MFD1992690.1"/>
    <property type="molecule type" value="Genomic_DNA"/>
</dbReference>
<feature type="domain" description="ABC transmembrane type-2" evidence="11">
    <location>
        <begin position="26"/>
        <end position="251"/>
    </location>
</feature>
<keyword evidence="3 10" id="KW-0813">Transport</keyword>
<keyword evidence="5" id="KW-0762">Sugar transport</keyword>
<dbReference type="InterPro" id="IPR047817">
    <property type="entry name" value="ABC2_TM_bact-type"/>
</dbReference>
<evidence type="ECO:0000313" key="12">
    <source>
        <dbReference type="EMBL" id="MFD1992690.1"/>
    </source>
</evidence>
<protein>
    <recommendedName>
        <fullName evidence="10">Transport permease protein</fullName>
    </recommendedName>
</protein>
<dbReference type="InterPro" id="IPR013525">
    <property type="entry name" value="ABC2_TM"/>
</dbReference>
<evidence type="ECO:0000256" key="4">
    <source>
        <dbReference type="ARBA" id="ARBA00022475"/>
    </source>
</evidence>
<dbReference type="PANTHER" id="PTHR30413">
    <property type="entry name" value="INNER MEMBRANE TRANSPORT PERMEASE"/>
    <property type="match status" value="1"/>
</dbReference>
<gene>
    <name evidence="12" type="ORF">ACFSGI_22165</name>
</gene>
<comment type="subcellular location">
    <subcellularLocation>
        <location evidence="1 10">Cell membrane</location>
        <topology evidence="1 10">Multi-pass membrane protein</topology>
    </subcellularLocation>
</comment>
<comment type="similarity">
    <text evidence="2 10">Belongs to the ABC-2 integral membrane protein family.</text>
</comment>
<proteinExistence type="inferred from homology"/>
<keyword evidence="4 10" id="KW-1003">Cell membrane</keyword>
<evidence type="ECO:0000256" key="2">
    <source>
        <dbReference type="ARBA" id="ARBA00007783"/>
    </source>
</evidence>
<keyword evidence="8 10" id="KW-1133">Transmembrane helix</keyword>
<feature type="transmembrane region" description="Helical" evidence="10">
    <location>
        <begin position="64"/>
        <end position="82"/>
    </location>
</feature>
<accession>A0ABW4V083</accession>
<reference evidence="13" key="1">
    <citation type="journal article" date="2019" name="Int. J. Syst. Evol. Microbiol.">
        <title>The Global Catalogue of Microorganisms (GCM) 10K type strain sequencing project: providing services to taxonomists for standard genome sequencing and annotation.</title>
        <authorList>
            <consortium name="The Broad Institute Genomics Platform"/>
            <consortium name="The Broad Institute Genome Sequencing Center for Infectious Disease"/>
            <person name="Wu L."/>
            <person name="Ma J."/>
        </authorList>
    </citation>
    <scope>NUCLEOTIDE SEQUENCE [LARGE SCALE GENOMIC DNA]</scope>
    <source>
        <strain evidence="13">CGMCC 1.15067</strain>
    </source>
</reference>
<feature type="transmembrane region" description="Helical" evidence="10">
    <location>
        <begin position="21"/>
        <end position="44"/>
    </location>
</feature>
<keyword evidence="6 10" id="KW-0812">Transmembrane</keyword>
<evidence type="ECO:0000256" key="8">
    <source>
        <dbReference type="ARBA" id="ARBA00022989"/>
    </source>
</evidence>
<sequence length="259" mass="29250">MKSQYYYLLKQLVKRDIASRYKGSFLGIMWSFIIPVLMLVVYTFVFSVVFKGRWSAQSDNHLEFAMIIFSGITVFNFFSEVINRSPSLIIGNSNYVKKIVFPLELLSVSAILTAMVHAAISFAILLVGLIFFGQGIHYTIIYLPIVLLPIVLITLGASWFLSSLGVYIRDINHIIGVMTSALMFLSPIFYSVDSVPEQLKGLYDLNPLSHTVEDMRDIIIWGNAPDFSWIIIGTLIGIITSILGYYWFKKTRGGFADVL</sequence>
<dbReference type="Pfam" id="PF01061">
    <property type="entry name" value="ABC2_membrane"/>
    <property type="match status" value="1"/>
</dbReference>
<evidence type="ECO:0000256" key="3">
    <source>
        <dbReference type="ARBA" id="ARBA00022448"/>
    </source>
</evidence>
<name>A0ABW4V083_9BACL</name>
<dbReference type="PROSITE" id="PS51012">
    <property type="entry name" value="ABC_TM2"/>
    <property type="match status" value="1"/>
</dbReference>
<dbReference type="PRINTS" id="PR00164">
    <property type="entry name" value="ABC2TRNSPORT"/>
</dbReference>
<keyword evidence="9 10" id="KW-0472">Membrane</keyword>
<evidence type="ECO:0000256" key="6">
    <source>
        <dbReference type="ARBA" id="ARBA00022692"/>
    </source>
</evidence>
<organism evidence="12 13">
    <name type="scientific">Paenibacillus nicotianae</name>
    <dbReference type="NCBI Taxonomy" id="1526551"/>
    <lineage>
        <taxon>Bacteria</taxon>
        <taxon>Bacillati</taxon>
        <taxon>Bacillota</taxon>
        <taxon>Bacilli</taxon>
        <taxon>Bacillales</taxon>
        <taxon>Paenibacillaceae</taxon>
        <taxon>Paenibacillus</taxon>
    </lineage>
</organism>
<evidence type="ECO:0000256" key="5">
    <source>
        <dbReference type="ARBA" id="ARBA00022597"/>
    </source>
</evidence>
<dbReference type="Proteomes" id="UP001597403">
    <property type="component" value="Unassembled WGS sequence"/>
</dbReference>
<feature type="transmembrane region" description="Helical" evidence="10">
    <location>
        <begin position="103"/>
        <end position="132"/>
    </location>
</feature>
<feature type="transmembrane region" description="Helical" evidence="10">
    <location>
        <begin position="138"/>
        <end position="161"/>
    </location>
</feature>
<dbReference type="InterPro" id="IPR000412">
    <property type="entry name" value="ABC_2_transport"/>
</dbReference>
<evidence type="ECO:0000259" key="11">
    <source>
        <dbReference type="PROSITE" id="PS51012"/>
    </source>
</evidence>
<dbReference type="PIRSF" id="PIRSF006648">
    <property type="entry name" value="DrrB"/>
    <property type="match status" value="1"/>
</dbReference>
<feature type="transmembrane region" description="Helical" evidence="10">
    <location>
        <begin position="227"/>
        <end position="248"/>
    </location>
</feature>
<evidence type="ECO:0000256" key="9">
    <source>
        <dbReference type="ARBA" id="ARBA00023136"/>
    </source>
</evidence>
<feature type="transmembrane region" description="Helical" evidence="10">
    <location>
        <begin position="173"/>
        <end position="192"/>
    </location>
</feature>
<evidence type="ECO:0000256" key="7">
    <source>
        <dbReference type="ARBA" id="ARBA00022903"/>
    </source>
</evidence>
<dbReference type="PANTHER" id="PTHR30413:SF10">
    <property type="entry name" value="CAPSULE POLYSACCHARIDE EXPORT INNER-MEMBRANE PROTEIN CTRC"/>
    <property type="match status" value="1"/>
</dbReference>
<evidence type="ECO:0000313" key="13">
    <source>
        <dbReference type="Proteomes" id="UP001597403"/>
    </source>
</evidence>
<keyword evidence="13" id="KW-1185">Reference proteome</keyword>
<comment type="caution">
    <text evidence="12">The sequence shown here is derived from an EMBL/GenBank/DDBJ whole genome shotgun (WGS) entry which is preliminary data.</text>
</comment>
<dbReference type="RefSeq" id="WP_204827218.1">
    <property type="nucleotide sequence ID" value="NZ_JBHUGF010000011.1"/>
</dbReference>